<protein>
    <submittedName>
        <fullName evidence="7">Late blight resistance protein homolog R1A-3</fullName>
    </submittedName>
</protein>
<dbReference type="AlphaFoldDB" id="A0A1U7XC50"/>
<dbReference type="Proteomes" id="UP000189701">
    <property type="component" value="Unplaced"/>
</dbReference>
<keyword evidence="2" id="KW-0547">Nucleotide-binding</keyword>
<evidence type="ECO:0000259" key="5">
    <source>
        <dbReference type="Pfam" id="PF00931"/>
    </source>
</evidence>
<dbReference type="RefSeq" id="XP_009788448.1">
    <property type="nucleotide sequence ID" value="XM_009790146.1"/>
</dbReference>
<evidence type="ECO:0000256" key="4">
    <source>
        <dbReference type="ARBA" id="ARBA00022840"/>
    </source>
</evidence>
<keyword evidence="3" id="KW-0611">Plant defense</keyword>
<name>A0A1U7XC50_NICSY</name>
<reference evidence="7" key="2">
    <citation type="submission" date="2025-08" db="UniProtKB">
        <authorList>
            <consortium name="RefSeq"/>
        </authorList>
    </citation>
    <scope>IDENTIFICATION</scope>
    <source>
        <tissue evidence="7">Leaf</tissue>
    </source>
</reference>
<evidence type="ECO:0000256" key="3">
    <source>
        <dbReference type="ARBA" id="ARBA00022821"/>
    </source>
</evidence>
<dbReference type="FunFam" id="3.40.50.300:FF:001091">
    <property type="entry name" value="Probable disease resistance protein At1g61300"/>
    <property type="match status" value="1"/>
</dbReference>
<sequence>MSIFGMDGLGKTTLARKAYNNPFIVNRFDVKAWCTLSQTYNVKTLLVEIFKQATRNRSEIKEDVDIADVLRKRLIGRRYLIVLDDIWKVEAWEDLRLCFPNDENGSRVMVTTRIEQVAKHLQHRSDPYSLRFLTL</sequence>
<dbReference type="GO" id="GO:0006952">
    <property type="term" value="P:defense response"/>
    <property type="evidence" value="ECO:0007669"/>
    <property type="project" value="UniProtKB-KW"/>
</dbReference>
<evidence type="ECO:0000256" key="2">
    <source>
        <dbReference type="ARBA" id="ARBA00022741"/>
    </source>
</evidence>
<organism evidence="6 7">
    <name type="scientific">Nicotiana sylvestris</name>
    <name type="common">Wood tobacco</name>
    <name type="synonym">South American tobacco</name>
    <dbReference type="NCBI Taxonomy" id="4096"/>
    <lineage>
        <taxon>Eukaryota</taxon>
        <taxon>Viridiplantae</taxon>
        <taxon>Streptophyta</taxon>
        <taxon>Embryophyta</taxon>
        <taxon>Tracheophyta</taxon>
        <taxon>Spermatophyta</taxon>
        <taxon>Magnoliopsida</taxon>
        <taxon>eudicotyledons</taxon>
        <taxon>Gunneridae</taxon>
        <taxon>Pentapetalae</taxon>
        <taxon>asterids</taxon>
        <taxon>lamiids</taxon>
        <taxon>Solanales</taxon>
        <taxon>Solanaceae</taxon>
        <taxon>Nicotianoideae</taxon>
        <taxon>Nicotianeae</taxon>
        <taxon>Nicotiana</taxon>
    </lineage>
</organism>
<dbReference type="InterPro" id="IPR002182">
    <property type="entry name" value="NB-ARC"/>
</dbReference>
<dbReference type="GO" id="GO:0043531">
    <property type="term" value="F:ADP binding"/>
    <property type="evidence" value="ECO:0007669"/>
    <property type="project" value="InterPro"/>
</dbReference>
<dbReference type="OrthoDB" id="1288760at2759"/>
<dbReference type="Gene3D" id="3.40.50.300">
    <property type="entry name" value="P-loop containing nucleotide triphosphate hydrolases"/>
    <property type="match status" value="1"/>
</dbReference>
<keyword evidence="4" id="KW-0067">ATP-binding</keyword>
<proteinExistence type="inferred from homology"/>
<dbReference type="GO" id="GO:0005524">
    <property type="term" value="F:ATP binding"/>
    <property type="evidence" value="ECO:0007669"/>
    <property type="project" value="UniProtKB-KW"/>
</dbReference>
<keyword evidence="6" id="KW-1185">Reference proteome</keyword>
<evidence type="ECO:0000313" key="6">
    <source>
        <dbReference type="Proteomes" id="UP000189701"/>
    </source>
</evidence>
<evidence type="ECO:0000256" key="1">
    <source>
        <dbReference type="ARBA" id="ARBA00008894"/>
    </source>
</evidence>
<dbReference type="PANTHER" id="PTHR36766:SF44">
    <property type="entry name" value="NBS-CODING RESISTANCE GENE ANALOG"/>
    <property type="match status" value="1"/>
</dbReference>
<gene>
    <name evidence="7" type="primary">LOC104236257</name>
</gene>
<dbReference type="Pfam" id="PF00931">
    <property type="entry name" value="NB-ARC"/>
    <property type="match status" value="1"/>
</dbReference>
<reference evidence="6" key="1">
    <citation type="journal article" date="2013" name="Genome Biol.">
        <title>Reference genomes and transcriptomes of Nicotiana sylvestris and Nicotiana tomentosiformis.</title>
        <authorList>
            <person name="Sierro N."/>
            <person name="Battey J.N."/>
            <person name="Ouadi S."/>
            <person name="Bovet L."/>
            <person name="Goepfert S."/>
            <person name="Bakaher N."/>
            <person name="Peitsch M.C."/>
            <person name="Ivanov N.V."/>
        </authorList>
    </citation>
    <scope>NUCLEOTIDE SEQUENCE [LARGE SCALE GENOMIC DNA]</scope>
</reference>
<dbReference type="STRING" id="4096.A0A1U7XC50"/>
<dbReference type="SUPFAM" id="SSF52540">
    <property type="entry name" value="P-loop containing nucleoside triphosphate hydrolases"/>
    <property type="match status" value="1"/>
</dbReference>
<dbReference type="eggNOG" id="KOG4658">
    <property type="taxonomic scope" value="Eukaryota"/>
</dbReference>
<dbReference type="InterPro" id="IPR027417">
    <property type="entry name" value="P-loop_NTPase"/>
</dbReference>
<dbReference type="PANTHER" id="PTHR36766">
    <property type="entry name" value="PLANT BROAD-SPECTRUM MILDEW RESISTANCE PROTEIN RPW8"/>
    <property type="match status" value="1"/>
</dbReference>
<comment type="similarity">
    <text evidence="1">Belongs to the disease resistance NB-LRR family.</text>
</comment>
<feature type="domain" description="NB-ARC" evidence="5">
    <location>
        <begin position="1"/>
        <end position="134"/>
    </location>
</feature>
<evidence type="ECO:0000313" key="7">
    <source>
        <dbReference type="RefSeq" id="XP_009788448.1"/>
    </source>
</evidence>
<accession>A0A1U7XC50</accession>